<accession>I0ELE0</accession>
<dbReference type="EMBL" id="CP003479">
    <property type="protein sequence ID" value="AFI03759.1"/>
    <property type="molecule type" value="Genomic_DNA"/>
</dbReference>
<dbReference type="RefSeq" id="WP_014660631.1">
    <property type="nucleotide sequence ID" value="NC_017737.1"/>
</dbReference>
<dbReference type="KEGG" id="hce:HCW_02390"/>
<dbReference type="AlphaFoldDB" id="I0ELE0"/>
<dbReference type="Proteomes" id="UP000005010">
    <property type="component" value="Chromosome"/>
</dbReference>
<protein>
    <submittedName>
        <fullName evidence="1">Uncharacterized protein</fullName>
    </submittedName>
</protein>
<sequence length="150" mass="17507">MVKKVLLGLLLTNITNAEISTGHYEIITDMSKTFLKAKNDFLELNKTFKTCIEEEENSANIRIQSTFLGRITTLEQQFYDYFEKDFKSTDDLRALLTNIQVLEHESLRIIPCVNKRNSKAFKELEQSIKQTIQLEHKMDNFLDNTKKSSH</sequence>
<evidence type="ECO:0000313" key="1">
    <source>
        <dbReference type="EMBL" id="AFI03759.1"/>
    </source>
</evidence>
<dbReference type="PATRIC" id="fig|182217.3.peg.496"/>
<proteinExistence type="predicted"/>
<keyword evidence="2" id="KW-1185">Reference proteome</keyword>
<dbReference type="HOGENOM" id="CLU_1813141_0_0_7"/>
<organism evidence="1 2">
    <name type="scientific">Helicobacter cetorum (strain ATCC BAA-429 / MIT 00-7128)</name>
    <dbReference type="NCBI Taxonomy" id="182217"/>
    <lineage>
        <taxon>Bacteria</taxon>
        <taxon>Pseudomonadati</taxon>
        <taxon>Campylobacterota</taxon>
        <taxon>Epsilonproteobacteria</taxon>
        <taxon>Campylobacterales</taxon>
        <taxon>Helicobacteraceae</taxon>
        <taxon>Helicobacter</taxon>
    </lineage>
</organism>
<name>I0ELE0_HELC0</name>
<gene>
    <name evidence="1" type="ordered locus">HCW_02390</name>
</gene>
<evidence type="ECO:0000313" key="2">
    <source>
        <dbReference type="Proteomes" id="UP000005010"/>
    </source>
</evidence>
<reference evidence="2" key="1">
    <citation type="submission" date="2012-04" db="EMBL/GenBank/DDBJ databases">
        <title>Complete genome sequence of Helicobacter cetorum strain MIT 00-7128.</title>
        <authorList>
            <person name="Kersulyte D."/>
            <person name="Berg D.E."/>
        </authorList>
    </citation>
    <scope>NUCLEOTIDE SEQUENCE [LARGE SCALE GENOMIC DNA]</scope>
    <source>
        <strain evidence="2">MIT 00-7128</strain>
    </source>
</reference>
<dbReference type="STRING" id="182217.HCW_02390"/>